<dbReference type="Gene3D" id="3.30.530.20">
    <property type="match status" value="1"/>
</dbReference>
<dbReference type="PANTHER" id="PTHR11092">
    <property type="entry name" value="SUGAR NUCLEOTIDE EPIMERASE RELATED"/>
    <property type="match status" value="1"/>
</dbReference>
<sequence>MRRFIALAPEAIWGTIADLGRLPHWQPFVASIVAPENVAVGAEVDWVPAMSGDWVHRRLAPPARITVLDPHRALAITQDQPGASTTVRWDLAPAPGGTEVTQTVTVDGPSAPLYDRLVGRRFAAAADASLARLAGLAGPPRAARPLNVVIAGGTGALGQRIAADLTCRGHDVTILTRALRADIPYLQVTWDGHTVGPWSAVLERPDTAVINLAGKLVDCRPTAQNIAALTASRVDATRALVEAAADRPVARWVQASTTAIWSDAGESRCTEETPLPDPGLPQMTGVARPWEEAVAGANTQRLSVIRTSIVLDTESPAMAKMVGVTRAFLGGSLGDGRQWFSWIHIDDWLALVRAGLGIEAGVDLPDGVVVAAAPNPVRNADLMRALRRTLHRPPAPATPAPVLALGAVAMRSDPALGLTGRHATSTVLPAAGFEFRHPHIDEALTDLLG</sequence>
<dbReference type="Pfam" id="PF10604">
    <property type="entry name" value="Polyketide_cyc2"/>
    <property type="match status" value="1"/>
</dbReference>
<dbReference type="SUPFAM" id="SSF55961">
    <property type="entry name" value="Bet v1-like"/>
    <property type="match status" value="1"/>
</dbReference>
<dbReference type="InterPro" id="IPR023393">
    <property type="entry name" value="START-like_dom_sf"/>
</dbReference>
<feature type="domain" description="DUF1731" evidence="2">
    <location>
        <begin position="399"/>
        <end position="447"/>
    </location>
</feature>
<dbReference type="Pfam" id="PF08338">
    <property type="entry name" value="DUF1731"/>
    <property type="match status" value="1"/>
</dbReference>
<name>A0AA90NRI2_9ACTN</name>
<feature type="domain" description="NAD-dependent epimerase/dehydratase" evidence="1">
    <location>
        <begin position="148"/>
        <end position="274"/>
    </location>
</feature>
<dbReference type="InterPro" id="IPR019587">
    <property type="entry name" value="Polyketide_cyclase/dehydratase"/>
</dbReference>
<dbReference type="InterPro" id="IPR001509">
    <property type="entry name" value="Epimerase_deHydtase"/>
</dbReference>
<dbReference type="Gene3D" id="3.40.50.720">
    <property type="entry name" value="NAD(P)-binding Rossmann-like Domain"/>
    <property type="match status" value="1"/>
</dbReference>
<dbReference type="PANTHER" id="PTHR11092:SF0">
    <property type="entry name" value="EPIMERASE FAMILY PROTEIN SDR39U1"/>
    <property type="match status" value="1"/>
</dbReference>
<dbReference type="EMBL" id="JAUTIX010000006">
    <property type="protein sequence ID" value="MDP0399454.1"/>
    <property type="molecule type" value="Genomic_DNA"/>
</dbReference>
<evidence type="ECO:0000259" key="2">
    <source>
        <dbReference type="Pfam" id="PF08338"/>
    </source>
</evidence>
<dbReference type="InterPro" id="IPR036291">
    <property type="entry name" value="NAD(P)-bd_dom_sf"/>
</dbReference>
<dbReference type="InterPro" id="IPR013549">
    <property type="entry name" value="DUF1731"/>
</dbReference>
<dbReference type="Pfam" id="PF01370">
    <property type="entry name" value="Epimerase"/>
    <property type="match status" value="1"/>
</dbReference>
<dbReference type="RefSeq" id="WP_305112085.1">
    <property type="nucleotide sequence ID" value="NZ_JAUTIX010000006.1"/>
</dbReference>
<dbReference type="SUPFAM" id="SSF51735">
    <property type="entry name" value="NAD(P)-binding Rossmann-fold domains"/>
    <property type="match status" value="1"/>
</dbReference>
<comment type="caution">
    <text evidence="3">The sequence shown here is derived from an EMBL/GenBank/DDBJ whole genome shotgun (WGS) entry which is preliminary data.</text>
</comment>
<evidence type="ECO:0000313" key="3">
    <source>
        <dbReference type="EMBL" id="MDP0399454.1"/>
    </source>
</evidence>
<keyword evidence="4" id="KW-1185">Reference proteome</keyword>
<organism evidence="3 4">
    <name type="scientific">Tsukamurella strandjordii</name>
    <dbReference type="NCBI Taxonomy" id="147577"/>
    <lineage>
        <taxon>Bacteria</taxon>
        <taxon>Bacillati</taxon>
        <taxon>Actinomycetota</taxon>
        <taxon>Actinomycetes</taxon>
        <taxon>Mycobacteriales</taxon>
        <taxon>Tsukamurellaceae</taxon>
        <taxon>Tsukamurella</taxon>
    </lineage>
</organism>
<dbReference type="Proteomes" id="UP001178281">
    <property type="component" value="Unassembled WGS sequence"/>
</dbReference>
<evidence type="ECO:0000259" key="1">
    <source>
        <dbReference type="Pfam" id="PF01370"/>
    </source>
</evidence>
<evidence type="ECO:0000313" key="4">
    <source>
        <dbReference type="Proteomes" id="UP001178281"/>
    </source>
</evidence>
<gene>
    <name evidence="3" type="ORF">Q7X28_16130</name>
</gene>
<protein>
    <submittedName>
        <fullName evidence="3">DUF1731 domain-containing protein</fullName>
    </submittedName>
</protein>
<proteinExistence type="predicted"/>
<reference evidence="3" key="1">
    <citation type="submission" date="2023-08" db="EMBL/GenBank/DDBJ databases">
        <title>The draft genome of Tsukamurella strandjordii strain 050030.</title>
        <authorList>
            <person name="Zhao F."/>
            <person name="Feng Y."/>
            <person name="Zong Z."/>
        </authorList>
    </citation>
    <scope>NUCLEOTIDE SEQUENCE</scope>
    <source>
        <strain evidence="3">050030</strain>
    </source>
</reference>
<accession>A0AA90NRI2</accession>
<dbReference type="AlphaFoldDB" id="A0AA90NRI2"/>